<dbReference type="Proteomes" id="UP000029843">
    <property type="component" value="Unassembled WGS sequence"/>
</dbReference>
<dbReference type="PATRIC" id="fig|28229.4.peg.4498"/>
<dbReference type="AlphaFoldDB" id="A0A099K9Y7"/>
<dbReference type="EMBL" id="JQED01000057">
    <property type="protein sequence ID" value="KGJ86438.1"/>
    <property type="molecule type" value="Genomic_DNA"/>
</dbReference>
<protein>
    <submittedName>
        <fullName evidence="2">Uncharacterized protein</fullName>
    </submittedName>
</protein>
<comment type="caution">
    <text evidence="2">The sequence shown here is derived from an EMBL/GenBank/DDBJ whole genome shotgun (WGS) entry which is preliminary data.</text>
</comment>
<sequence length="86" mass="9661">MSSLEKMLKKMKDDPVDHSQPLPLLDEAFVAINNDELSYAEKKARIDKLEQQAKGYELTCFADAHEALMVTASMDDLSALNESEQD</sequence>
<proteinExistence type="predicted"/>
<dbReference type="OrthoDB" id="6266939at2"/>
<gene>
    <name evidence="2" type="ORF">ND2E_1004</name>
</gene>
<organism evidence="2 3">
    <name type="scientific">Colwellia psychrerythraea</name>
    <name type="common">Vibrio psychroerythus</name>
    <dbReference type="NCBI Taxonomy" id="28229"/>
    <lineage>
        <taxon>Bacteria</taxon>
        <taxon>Pseudomonadati</taxon>
        <taxon>Pseudomonadota</taxon>
        <taxon>Gammaproteobacteria</taxon>
        <taxon>Alteromonadales</taxon>
        <taxon>Colwelliaceae</taxon>
        <taxon>Colwellia</taxon>
    </lineage>
</organism>
<evidence type="ECO:0000313" key="3">
    <source>
        <dbReference type="Proteomes" id="UP000029843"/>
    </source>
</evidence>
<evidence type="ECO:0000256" key="1">
    <source>
        <dbReference type="SAM" id="Coils"/>
    </source>
</evidence>
<evidence type="ECO:0000313" key="2">
    <source>
        <dbReference type="EMBL" id="KGJ86438.1"/>
    </source>
</evidence>
<dbReference type="RefSeq" id="WP_033096062.1">
    <property type="nucleotide sequence ID" value="NZ_JQED01000057.1"/>
</dbReference>
<feature type="coiled-coil region" evidence="1">
    <location>
        <begin position="32"/>
        <end position="59"/>
    </location>
</feature>
<reference evidence="2 3" key="1">
    <citation type="submission" date="2014-08" db="EMBL/GenBank/DDBJ databases">
        <title>Genomic and Phenotypic Diversity of Colwellia psychrerythraea strains from Disparate Marine Basins.</title>
        <authorList>
            <person name="Techtmann S.M."/>
            <person name="Stelling S.C."/>
            <person name="Utturkar S.M."/>
            <person name="Alshibli N."/>
            <person name="Harris A."/>
            <person name="Brown S.D."/>
            <person name="Hazen T.C."/>
        </authorList>
    </citation>
    <scope>NUCLEOTIDE SEQUENCE [LARGE SCALE GENOMIC DNA]</scope>
    <source>
        <strain evidence="2 3">ND2E</strain>
    </source>
</reference>
<name>A0A099K9Y7_COLPS</name>
<accession>A0A099K9Y7</accession>
<keyword evidence="1" id="KW-0175">Coiled coil</keyword>